<dbReference type="AlphaFoldDB" id="A0A858RLU6"/>
<keyword evidence="1" id="KW-0472">Membrane</keyword>
<dbReference type="KEGG" id="luo:HHL09_19815"/>
<dbReference type="RefSeq" id="WP_169456363.1">
    <property type="nucleotide sequence ID" value="NZ_CP051774.1"/>
</dbReference>
<proteinExistence type="predicted"/>
<keyword evidence="1" id="KW-1133">Transmembrane helix</keyword>
<evidence type="ECO:0000313" key="3">
    <source>
        <dbReference type="Proteomes" id="UP000501812"/>
    </source>
</evidence>
<accession>A0A858RLU6</accession>
<name>A0A858RLU6_9BACT</name>
<feature type="transmembrane region" description="Helical" evidence="1">
    <location>
        <begin position="7"/>
        <end position="26"/>
    </location>
</feature>
<feature type="transmembrane region" description="Helical" evidence="1">
    <location>
        <begin position="100"/>
        <end position="118"/>
    </location>
</feature>
<keyword evidence="1" id="KW-0812">Transmembrane</keyword>
<organism evidence="2 3">
    <name type="scientific">Luteolibacter luteus</name>
    <dbReference type="NCBI Taxonomy" id="2728835"/>
    <lineage>
        <taxon>Bacteria</taxon>
        <taxon>Pseudomonadati</taxon>
        <taxon>Verrucomicrobiota</taxon>
        <taxon>Verrucomicrobiia</taxon>
        <taxon>Verrucomicrobiales</taxon>
        <taxon>Verrucomicrobiaceae</taxon>
        <taxon>Luteolibacter</taxon>
    </lineage>
</organism>
<sequence length="131" mass="14101">MKKWAPIIAGIILGLLFIMASAMVLFKLAPIPEIPKDTPPGQFMAAFGPTGYMTFIKVLEMVGGILVAIPKSRNIGLLILGPIIVNILAYHTFVLGGVGLNSPMILGIAALALFLMWAERKAWAGLWNRVS</sequence>
<evidence type="ECO:0008006" key="4">
    <source>
        <dbReference type="Google" id="ProtNLM"/>
    </source>
</evidence>
<reference evidence="2 3" key="1">
    <citation type="submission" date="2020-04" db="EMBL/GenBank/DDBJ databases">
        <title>Luteolibacter sp. G-1-1-1 isolated from soil.</title>
        <authorList>
            <person name="Dahal R.H."/>
        </authorList>
    </citation>
    <scope>NUCLEOTIDE SEQUENCE [LARGE SCALE GENOMIC DNA]</scope>
    <source>
        <strain evidence="2 3">G-1-1-1</strain>
    </source>
</reference>
<feature type="transmembrane region" description="Helical" evidence="1">
    <location>
        <begin position="75"/>
        <end position="94"/>
    </location>
</feature>
<gene>
    <name evidence="2" type="ORF">HHL09_19815</name>
</gene>
<dbReference type="Proteomes" id="UP000501812">
    <property type="component" value="Chromosome"/>
</dbReference>
<evidence type="ECO:0000313" key="2">
    <source>
        <dbReference type="EMBL" id="QJE97937.1"/>
    </source>
</evidence>
<dbReference type="EMBL" id="CP051774">
    <property type="protein sequence ID" value="QJE97937.1"/>
    <property type="molecule type" value="Genomic_DNA"/>
</dbReference>
<feature type="transmembrane region" description="Helical" evidence="1">
    <location>
        <begin position="46"/>
        <end position="68"/>
    </location>
</feature>
<evidence type="ECO:0000256" key="1">
    <source>
        <dbReference type="SAM" id="Phobius"/>
    </source>
</evidence>
<keyword evidence="3" id="KW-1185">Reference proteome</keyword>
<protein>
    <recommendedName>
        <fullName evidence="4">DoxX family protein</fullName>
    </recommendedName>
</protein>